<name>A0ACC1RZ66_9HYPO</name>
<dbReference type="EMBL" id="JANRMS010001384">
    <property type="protein sequence ID" value="KAJ3528642.1"/>
    <property type="molecule type" value="Genomic_DNA"/>
</dbReference>
<evidence type="ECO:0000313" key="1">
    <source>
        <dbReference type="EMBL" id="KAJ3528642.1"/>
    </source>
</evidence>
<gene>
    <name evidence="1" type="ORF">NM208_g10108</name>
</gene>
<sequence length="534" mass="58341">MSVDSSCKEADTRITMEEVPEEFDFQKMGRKRPEVFKSTWTEMAFIISMVTSLTMVEFFVGGFQILIPGLSEALDIPQASQSWPASVITPNFFMLVICRAMQGLGAAAFLPGGISLLGRTYRPGPRKNLVFSIYGAMTPTVFFAGTMLGGVVQEYLSWGWYFWIAALILTPCLCVSLLTAPRDYAEARKGGNTMDWWGVGTMIPGFMLLIYAIMDSGRAGWAAPEIITTLALGVAFLAAAVFVEGWVSSSPLVPAEIFQVKDMGKMIVSIFLKCGVYAIFVFYANFYIKSILGKDAMTAALWFAPWAVGGMIVSISGGLLLHILPGQAILLFTGITPVLAVLLFALMPDNPNYWAWVFPAVTAEGACVSVLWAVSNVFMTSNMPRRLLGLAGALVFVAAYLGSAFFLAIASVAIEIFEQKGWDVKKQDKGIFWIAFGIACVALILDFFIKLDKAGCQKEEDVQPKKLESNYDLSGSESPSVFATPVDQRSINEEIVINEEAAASEEKDEQHTTVSGKTDVKDEKFVSVHKSCET</sequence>
<dbReference type="Proteomes" id="UP001148629">
    <property type="component" value="Unassembled WGS sequence"/>
</dbReference>
<comment type="caution">
    <text evidence="1">The sequence shown here is derived from an EMBL/GenBank/DDBJ whole genome shotgun (WGS) entry which is preliminary data.</text>
</comment>
<reference evidence="1" key="1">
    <citation type="submission" date="2022-08" db="EMBL/GenBank/DDBJ databases">
        <title>Genome Sequence of Fusarium decemcellulare.</title>
        <authorList>
            <person name="Buettner E."/>
        </authorList>
    </citation>
    <scope>NUCLEOTIDE SEQUENCE</scope>
    <source>
        <strain evidence="1">Babe19</strain>
    </source>
</reference>
<protein>
    <submittedName>
        <fullName evidence="1">Uncharacterized protein</fullName>
    </submittedName>
</protein>
<proteinExistence type="predicted"/>
<accession>A0ACC1RZ66</accession>
<organism evidence="1 2">
    <name type="scientific">Fusarium decemcellulare</name>
    <dbReference type="NCBI Taxonomy" id="57161"/>
    <lineage>
        <taxon>Eukaryota</taxon>
        <taxon>Fungi</taxon>
        <taxon>Dikarya</taxon>
        <taxon>Ascomycota</taxon>
        <taxon>Pezizomycotina</taxon>
        <taxon>Sordariomycetes</taxon>
        <taxon>Hypocreomycetidae</taxon>
        <taxon>Hypocreales</taxon>
        <taxon>Nectriaceae</taxon>
        <taxon>Fusarium</taxon>
        <taxon>Fusarium decemcellulare species complex</taxon>
    </lineage>
</organism>
<evidence type="ECO:0000313" key="2">
    <source>
        <dbReference type="Proteomes" id="UP001148629"/>
    </source>
</evidence>
<keyword evidence="2" id="KW-1185">Reference proteome</keyword>